<dbReference type="AlphaFoldDB" id="A0AAX3E7B3"/>
<evidence type="ECO:0000313" key="2">
    <source>
        <dbReference type="EMBL" id="UYU17590.1"/>
    </source>
</evidence>
<name>A0AAX3E7B3_9EURY</name>
<accession>A0AAX3E7B3</accession>
<proteinExistence type="predicted"/>
<sequence>MPFGEVVPSKTSGLPELLTQNPSGFSNSGPAGHRTLRPVVPRTNTLIHLPPQPIPQEATRLKIAYVYDAVYPWVKGGVEKRIREVSVRLL</sequence>
<dbReference type="GeneID" id="31759148"/>
<evidence type="ECO:0000256" key="1">
    <source>
        <dbReference type="SAM" id="MobiDB-lite"/>
    </source>
</evidence>
<dbReference type="EMBL" id="CP109831">
    <property type="protein sequence ID" value="UYU17590.1"/>
    <property type="molecule type" value="Genomic_DNA"/>
</dbReference>
<feature type="compositionally biased region" description="Polar residues" evidence="1">
    <location>
        <begin position="18"/>
        <end position="29"/>
    </location>
</feature>
<gene>
    <name evidence="2" type="ORF">OH143_07685</name>
</gene>
<keyword evidence="3" id="KW-1185">Reference proteome</keyword>
<organism evidence="2 3">
    <name type="scientific">Methanoculleus submarinus</name>
    <dbReference type="NCBI Taxonomy" id="204050"/>
    <lineage>
        <taxon>Archaea</taxon>
        <taxon>Methanobacteriati</taxon>
        <taxon>Methanobacteriota</taxon>
        <taxon>Stenosarchaea group</taxon>
        <taxon>Methanomicrobia</taxon>
        <taxon>Methanomicrobiales</taxon>
        <taxon>Methanomicrobiaceae</taxon>
        <taxon>Methanoculleus</taxon>
    </lineage>
</organism>
<reference evidence="2" key="1">
    <citation type="submission" date="2022-10" db="EMBL/GenBank/DDBJ databases">
        <title>Complete genome of Methanoculleus submarinus DSM 15122.</title>
        <authorList>
            <person name="Chen S.-C."/>
            <person name="Lai S.-J."/>
            <person name="You Y.-T."/>
        </authorList>
    </citation>
    <scope>NUCLEOTIDE SEQUENCE</scope>
    <source>
        <strain evidence="2">DSM 15122</strain>
    </source>
</reference>
<evidence type="ECO:0000313" key="3">
    <source>
        <dbReference type="Proteomes" id="UP001156196"/>
    </source>
</evidence>
<dbReference type="Proteomes" id="UP001156196">
    <property type="component" value="Chromosome"/>
</dbReference>
<dbReference type="KEGG" id="msum:OH143_07685"/>
<dbReference type="RefSeq" id="WP_011843036.1">
    <property type="nucleotide sequence ID" value="NZ_CP109831.1"/>
</dbReference>
<protein>
    <submittedName>
        <fullName evidence="2">Uncharacterized protein</fullName>
    </submittedName>
</protein>
<feature type="region of interest" description="Disordered" evidence="1">
    <location>
        <begin position="1"/>
        <end position="37"/>
    </location>
</feature>